<keyword evidence="7" id="KW-1185">Reference proteome</keyword>
<name>A0A3N4HNP4_ASCIM</name>
<keyword evidence="4" id="KW-0811">Translocation</keyword>
<keyword evidence="4" id="KW-0472">Membrane</keyword>
<dbReference type="GO" id="GO:0005643">
    <property type="term" value="C:nuclear pore"/>
    <property type="evidence" value="ECO:0007669"/>
    <property type="project" value="UniProtKB-SubCell"/>
</dbReference>
<sequence>MASSDAPAHVPTSTLFDSLLEQSRKLRKDIDVAELPPIQLGLGEIERRAKELKRAPPGKDTKSKAHYLFQAGGINDDETLRDLDLIDFSVANEPSAPAVDTDLEVSGFGSQSYLRTRKEQNILSSIEDGMKRTTRDFDSFVAKNVTSEWDTQKKRVFEHFGLLQKPEGSDEKRPDQSTFGSSRLGATAFGKSRPGLRSEFGTASAWGKSSFGMSTNKGFAEPEPRNLFGDVDPSKALEVSRQVQARKSKFVPVVKELNAARLAGKPYPLLKKFEQITAESGSDELTLQLVDAWRILESIVGTPNEDGELVEPKERAFASLYIRATESPNGEDALRLRKMVENGARRHLERQYREVMDETVRKNPLIAKMGGIPSTINKFKAYTRVQESVHPEWKDENLDIIEGLPVWVFIFYLLRAGCVHEILAFVKENLQAIQKIDRNFHHYISAYCSNPDRKLSRQMVERMQSEFQQRNTDNTKQDKFRIAVYKIIGRIELNKRSLPDVCPTAEDWLWLQLVLTREVKRGDEPAQQVFTLLDFQKSILAYGAKHFMSKTSNVGLYFQMLLCCGLFEQAIQYLYNFQLVDSTHFAIGLVYYGLLGIAPTSSDSPDAELLKTGPKGQQEINFARMIETYTVDFRNLGAEDAVDYLTLICLNSDVPNGPAQLKLCHEALRVLVLESRQFTNLLGDVKADGTRERGAIEKRMKLIKLDDQKEFLRTITEQAALQADEDGRTTDAVLLYHLAEDYDTVIQIVNKYLSDWIANEDLPLGLTGSAQQKLPPSVSVTESEDAPQLARNMTSMYSGSATMYSQISIRNQEICGVLLKLSDAKKLFMEGDFERCLKTIDEVNIIPLENEVDMGAVRRKAQNFSALHETVARNVAILLKMSVECCWRIATEIKSSQFTDPIRERRLLELRNKTKCVGLYAGMIQFKLPAQVYEFIASRDEGM</sequence>
<dbReference type="EMBL" id="ML119763">
    <property type="protein sequence ID" value="RPA75462.1"/>
    <property type="molecule type" value="Genomic_DNA"/>
</dbReference>
<dbReference type="GO" id="GO:0016973">
    <property type="term" value="P:poly(A)+ mRNA export from nucleus"/>
    <property type="evidence" value="ECO:0007669"/>
    <property type="project" value="TreeGrafter"/>
</dbReference>
<reference evidence="6 7" key="1">
    <citation type="journal article" date="2018" name="Nat. Ecol. Evol.">
        <title>Pezizomycetes genomes reveal the molecular basis of ectomycorrhizal truffle lifestyle.</title>
        <authorList>
            <person name="Murat C."/>
            <person name="Payen T."/>
            <person name="Noel B."/>
            <person name="Kuo A."/>
            <person name="Morin E."/>
            <person name="Chen J."/>
            <person name="Kohler A."/>
            <person name="Krizsan K."/>
            <person name="Balestrini R."/>
            <person name="Da Silva C."/>
            <person name="Montanini B."/>
            <person name="Hainaut M."/>
            <person name="Levati E."/>
            <person name="Barry K.W."/>
            <person name="Belfiori B."/>
            <person name="Cichocki N."/>
            <person name="Clum A."/>
            <person name="Dockter R.B."/>
            <person name="Fauchery L."/>
            <person name="Guy J."/>
            <person name="Iotti M."/>
            <person name="Le Tacon F."/>
            <person name="Lindquist E.A."/>
            <person name="Lipzen A."/>
            <person name="Malagnac F."/>
            <person name="Mello A."/>
            <person name="Molinier V."/>
            <person name="Miyauchi S."/>
            <person name="Poulain J."/>
            <person name="Riccioni C."/>
            <person name="Rubini A."/>
            <person name="Sitrit Y."/>
            <person name="Splivallo R."/>
            <person name="Traeger S."/>
            <person name="Wang M."/>
            <person name="Zifcakova L."/>
            <person name="Wipf D."/>
            <person name="Zambonelli A."/>
            <person name="Paolocci F."/>
            <person name="Nowrousian M."/>
            <person name="Ottonello S."/>
            <person name="Baldrian P."/>
            <person name="Spatafora J.W."/>
            <person name="Henrissat B."/>
            <person name="Nagy L.G."/>
            <person name="Aury J.M."/>
            <person name="Wincker P."/>
            <person name="Grigoriev I.V."/>
            <person name="Bonfante P."/>
            <person name="Martin F.M."/>
        </authorList>
    </citation>
    <scope>NUCLEOTIDE SEQUENCE [LARGE SCALE GENOMIC DNA]</scope>
    <source>
        <strain evidence="6 7">RN42</strain>
    </source>
</reference>
<dbReference type="GO" id="GO:0017056">
    <property type="term" value="F:structural constituent of nuclear pore"/>
    <property type="evidence" value="ECO:0007669"/>
    <property type="project" value="InterPro"/>
</dbReference>
<evidence type="ECO:0000313" key="7">
    <source>
        <dbReference type="Proteomes" id="UP000275078"/>
    </source>
</evidence>
<comment type="subcellular location">
    <subcellularLocation>
        <location evidence="1">Nucleus envelope</location>
    </subcellularLocation>
    <subcellularLocation>
        <location evidence="4">Nucleus</location>
        <location evidence="4">Nuclear pore complex</location>
    </subcellularLocation>
</comment>
<evidence type="ECO:0000256" key="5">
    <source>
        <dbReference type="SAM" id="MobiDB-lite"/>
    </source>
</evidence>
<proteinExistence type="inferred from homology"/>
<keyword evidence="4" id="KW-0813">Transport</keyword>
<dbReference type="Proteomes" id="UP000275078">
    <property type="component" value="Unassembled WGS sequence"/>
</dbReference>
<protein>
    <recommendedName>
        <fullName evidence="4">Nuclear pore protein</fullName>
    </recommendedName>
</protein>
<keyword evidence="4" id="KW-0653">Protein transport</keyword>
<evidence type="ECO:0000256" key="1">
    <source>
        <dbReference type="ARBA" id="ARBA00004259"/>
    </source>
</evidence>
<dbReference type="PANTHER" id="PTHR11225">
    <property type="entry name" value="NUCLEAR PORE COMPLEX PROTEIN NUP93 NUCLEOPORIN NUP93 DEAD EYE PROTEIN"/>
    <property type="match status" value="1"/>
</dbReference>
<evidence type="ECO:0000313" key="6">
    <source>
        <dbReference type="EMBL" id="RPA75462.1"/>
    </source>
</evidence>
<gene>
    <name evidence="6" type="ORF">BJ508DRAFT_365665</name>
</gene>
<keyword evidence="3 4" id="KW-0539">Nucleus</keyword>
<dbReference type="Pfam" id="PF04097">
    <property type="entry name" value="Nic96"/>
    <property type="match status" value="1"/>
</dbReference>
<dbReference type="AlphaFoldDB" id="A0A3N4HNP4"/>
<evidence type="ECO:0000256" key="3">
    <source>
        <dbReference type="ARBA" id="ARBA00023242"/>
    </source>
</evidence>
<dbReference type="GO" id="GO:0006606">
    <property type="term" value="P:protein import into nucleus"/>
    <property type="evidence" value="ECO:0007669"/>
    <property type="project" value="TreeGrafter"/>
</dbReference>
<dbReference type="STRING" id="1160509.A0A3N4HNP4"/>
<feature type="region of interest" description="Disordered" evidence="5">
    <location>
        <begin position="165"/>
        <end position="193"/>
    </location>
</feature>
<accession>A0A3N4HNP4</accession>
<keyword evidence="4" id="KW-0509">mRNA transport</keyword>
<keyword evidence="4" id="KW-0906">Nuclear pore complex</keyword>
<dbReference type="InterPro" id="IPR007231">
    <property type="entry name" value="Nucleoporin_int_Nup93/Nic96"/>
</dbReference>
<dbReference type="PANTHER" id="PTHR11225:SF4">
    <property type="entry name" value="NUCLEAR PORE COMPLEX PROTEIN NUP93"/>
    <property type="match status" value="1"/>
</dbReference>
<evidence type="ECO:0000256" key="2">
    <source>
        <dbReference type="ARBA" id="ARBA00010186"/>
    </source>
</evidence>
<organism evidence="6 7">
    <name type="scientific">Ascobolus immersus RN42</name>
    <dbReference type="NCBI Taxonomy" id="1160509"/>
    <lineage>
        <taxon>Eukaryota</taxon>
        <taxon>Fungi</taxon>
        <taxon>Dikarya</taxon>
        <taxon>Ascomycota</taxon>
        <taxon>Pezizomycotina</taxon>
        <taxon>Pezizomycetes</taxon>
        <taxon>Pezizales</taxon>
        <taxon>Ascobolaceae</taxon>
        <taxon>Ascobolus</taxon>
    </lineage>
</organism>
<comment type="similarity">
    <text evidence="2 4">Belongs to the nucleoporin interacting component (NIC) family.</text>
</comment>
<dbReference type="OrthoDB" id="1918363at2759"/>
<evidence type="ECO:0000256" key="4">
    <source>
        <dbReference type="RuleBase" id="RU364035"/>
    </source>
</evidence>